<accession>A0A1I4QPW9</accession>
<dbReference type="InterPro" id="IPR050126">
    <property type="entry name" value="Ap4A_hydrolase"/>
</dbReference>
<dbReference type="Gene3D" id="3.60.21.10">
    <property type="match status" value="1"/>
</dbReference>
<proteinExistence type="predicted"/>
<protein>
    <submittedName>
        <fullName evidence="2">Serine/threonine protein phosphatase 1</fullName>
    </submittedName>
</protein>
<name>A0A1I4QPW9_ECTMO</name>
<dbReference type="InterPro" id="IPR029052">
    <property type="entry name" value="Metallo-depent_PP-like"/>
</dbReference>
<dbReference type="GO" id="GO:0005737">
    <property type="term" value="C:cytoplasm"/>
    <property type="evidence" value="ECO:0007669"/>
    <property type="project" value="TreeGrafter"/>
</dbReference>
<evidence type="ECO:0000313" key="3">
    <source>
        <dbReference type="Proteomes" id="UP000199556"/>
    </source>
</evidence>
<dbReference type="PROSITE" id="PS00125">
    <property type="entry name" value="SER_THR_PHOSPHATASE"/>
    <property type="match status" value="1"/>
</dbReference>
<dbReference type="Proteomes" id="UP000199556">
    <property type="component" value="Unassembled WGS sequence"/>
</dbReference>
<dbReference type="AlphaFoldDB" id="A0A1I4QPW9"/>
<dbReference type="OrthoDB" id="5296354at2"/>
<sequence length="243" mass="27390">MGRLLQRLERNTRGRDFVAGDLHGMFSLLEQGLERLGFDPERDRVIGVGDLVDRGPESHRVLEFLERPWFFAVRGNHEELLLAAETDPELGMEWMMFNGGAWWARVDPELQDRFRRRLRALPLALEIDTDPGRVGVVHADVPQDMDWNRFLDALADDTAVRDHALWSRQRIGQIRAGDSVPPVRGLEALLVGHTPVPEPLQAGNVWFLDTGAAQGSLLPQPRLTLAQIQPHFALHSFPAAPAR</sequence>
<dbReference type="InterPro" id="IPR006186">
    <property type="entry name" value="Ser/Thr-sp_prot-phosphatase"/>
</dbReference>
<dbReference type="SUPFAM" id="SSF56300">
    <property type="entry name" value="Metallo-dependent phosphatases"/>
    <property type="match status" value="1"/>
</dbReference>
<dbReference type="PANTHER" id="PTHR42850">
    <property type="entry name" value="METALLOPHOSPHOESTERASE"/>
    <property type="match status" value="1"/>
</dbReference>
<feature type="domain" description="Serine/threonine specific protein phosphatases" evidence="1">
    <location>
        <begin position="73"/>
        <end position="78"/>
    </location>
</feature>
<keyword evidence="3" id="KW-1185">Reference proteome</keyword>
<dbReference type="GO" id="GO:0016791">
    <property type="term" value="F:phosphatase activity"/>
    <property type="evidence" value="ECO:0007669"/>
    <property type="project" value="TreeGrafter"/>
</dbReference>
<evidence type="ECO:0000259" key="1">
    <source>
        <dbReference type="PROSITE" id="PS00125"/>
    </source>
</evidence>
<dbReference type="EMBL" id="FOUO01000005">
    <property type="protein sequence ID" value="SFM42059.1"/>
    <property type="molecule type" value="Genomic_DNA"/>
</dbReference>
<evidence type="ECO:0000313" key="2">
    <source>
        <dbReference type="EMBL" id="SFM42059.1"/>
    </source>
</evidence>
<dbReference type="STRING" id="195064.SAMN05421721_10553"/>
<dbReference type="RefSeq" id="WP_090484222.1">
    <property type="nucleotide sequence ID" value="NZ_FOUO01000005.1"/>
</dbReference>
<organism evidence="2 3">
    <name type="scientific">Ectothiorhodospira mobilis</name>
    <dbReference type="NCBI Taxonomy" id="195064"/>
    <lineage>
        <taxon>Bacteria</taxon>
        <taxon>Pseudomonadati</taxon>
        <taxon>Pseudomonadota</taxon>
        <taxon>Gammaproteobacteria</taxon>
        <taxon>Chromatiales</taxon>
        <taxon>Ectothiorhodospiraceae</taxon>
        <taxon>Ectothiorhodospira</taxon>
    </lineage>
</organism>
<dbReference type="PANTHER" id="PTHR42850:SF4">
    <property type="entry name" value="ZINC-DEPENDENT ENDOPOLYPHOSPHATASE"/>
    <property type="match status" value="1"/>
</dbReference>
<reference evidence="2 3" key="1">
    <citation type="submission" date="2016-10" db="EMBL/GenBank/DDBJ databases">
        <authorList>
            <person name="de Groot N.N."/>
        </authorList>
    </citation>
    <scope>NUCLEOTIDE SEQUENCE [LARGE SCALE GENOMIC DNA]</scope>
    <source>
        <strain evidence="2 3">DSM 4180</strain>
    </source>
</reference>
<dbReference type="Pfam" id="PF00149">
    <property type="entry name" value="Metallophos"/>
    <property type="match status" value="1"/>
</dbReference>
<dbReference type="InterPro" id="IPR004843">
    <property type="entry name" value="Calcineurin-like_PHP"/>
</dbReference>
<dbReference type="GO" id="GO:0008803">
    <property type="term" value="F:bis(5'-nucleosyl)-tetraphosphatase (symmetrical) activity"/>
    <property type="evidence" value="ECO:0007669"/>
    <property type="project" value="TreeGrafter"/>
</dbReference>
<gene>
    <name evidence="2" type="ORF">SAMN05421721_10553</name>
</gene>
<dbReference type="GO" id="GO:0110154">
    <property type="term" value="P:RNA decapping"/>
    <property type="evidence" value="ECO:0007669"/>
    <property type="project" value="TreeGrafter"/>
</dbReference>